<feature type="region of interest" description="Disordered" evidence="1">
    <location>
        <begin position="63"/>
        <end position="97"/>
    </location>
</feature>
<sequence>GNVMATSMITLRIQSHDILCVAPKNTWFGYPTSDLGFSIGAIDLKILQLDPDFLAHFRIRLSTSSSPKSPSPQHYEVLDRLHRRRRRRPVPAATVGRRGAGLCAPSCPHRRAEPQRRYLLPGLPDGPVLPAW</sequence>
<dbReference type="AlphaFoldDB" id="W2NVI2"/>
<feature type="non-terminal residue" evidence="2">
    <location>
        <position position="1"/>
    </location>
</feature>
<accession>W2NVI2</accession>
<name>W2NVI2_PHYNI</name>
<feature type="compositionally biased region" description="Low complexity" evidence="1">
    <location>
        <begin position="63"/>
        <end position="72"/>
    </location>
</feature>
<proteinExistence type="predicted"/>
<dbReference type="Proteomes" id="UP000054532">
    <property type="component" value="Unassembled WGS sequence"/>
</dbReference>
<reference evidence="2" key="1">
    <citation type="submission" date="2013-11" db="EMBL/GenBank/DDBJ databases">
        <title>The Genome Sequence of Phytophthora parasitica IAC_01/95.</title>
        <authorList>
            <consortium name="The Broad Institute Genomics Platform"/>
            <person name="Russ C."/>
            <person name="Tyler B."/>
            <person name="Panabieres F."/>
            <person name="Shan W."/>
            <person name="Tripathy S."/>
            <person name="Grunwald N."/>
            <person name="Machado M."/>
            <person name="Johnson C.S."/>
            <person name="Arredondo F."/>
            <person name="Hong C."/>
            <person name="Coffey M."/>
            <person name="Young S.K."/>
            <person name="Zeng Q."/>
            <person name="Gargeya S."/>
            <person name="Fitzgerald M."/>
            <person name="Abouelleil A."/>
            <person name="Alvarado L."/>
            <person name="Chapman S.B."/>
            <person name="Gainer-Dewar J."/>
            <person name="Goldberg J."/>
            <person name="Griggs A."/>
            <person name="Gujja S."/>
            <person name="Hansen M."/>
            <person name="Howarth C."/>
            <person name="Imamovic A."/>
            <person name="Ireland A."/>
            <person name="Larimer J."/>
            <person name="McCowan C."/>
            <person name="Murphy C."/>
            <person name="Pearson M."/>
            <person name="Poon T.W."/>
            <person name="Priest M."/>
            <person name="Roberts A."/>
            <person name="Saif S."/>
            <person name="Shea T."/>
            <person name="Sykes S."/>
            <person name="Wortman J."/>
            <person name="Nusbaum C."/>
            <person name="Birren B."/>
        </authorList>
    </citation>
    <scope>NUCLEOTIDE SEQUENCE [LARGE SCALE GENOMIC DNA]</scope>
    <source>
        <strain evidence="2">IAC_01/95</strain>
    </source>
</reference>
<protein>
    <submittedName>
        <fullName evidence="2">Uncharacterized protein</fullName>
    </submittedName>
</protein>
<dbReference type="EMBL" id="KI691535">
    <property type="protein sequence ID" value="ETM52712.1"/>
    <property type="molecule type" value="Genomic_DNA"/>
</dbReference>
<gene>
    <name evidence="2" type="ORF">L914_03708</name>
</gene>
<evidence type="ECO:0000313" key="2">
    <source>
        <dbReference type="EMBL" id="ETM52712.1"/>
    </source>
</evidence>
<evidence type="ECO:0000256" key="1">
    <source>
        <dbReference type="SAM" id="MobiDB-lite"/>
    </source>
</evidence>
<organism evidence="2">
    <name type="scientific">Phytophthora nicotianae</name>
    <name type="common">Potato buckeye rot agent</name>
    <name type="synonym">Phytophthora parasitica</name>
    <dbReference type="NCBI Taxonomy" id="4792"/>
    <lineage>
        <taxon>Eukaryota</taxon>
        <taxon>Sar</taxon>
        <taxon>Stramenopiles</taxon>
        <taxon>Oomycota</taxon>
        <taxon>Peronosporomycetes</taxon>
        <taxon>Peronosporales</taxon>
        <taxon>Peronosporaceae</taxon>
        <taxon>Phytophthora</taxon>
    </lineage>
</organism>